<dbReference type="GO" id="GO:0008270">
    <property type="term" value="F:zinc ion binding"/>
    <property type="evidence" value="ECO:0007669"/>
    <property type="project" value="InterPro"/>
</dbReference>
<sequence>MKFPRKLIAREFKLILNDPALFGCTYLFYLSSSPKASTDVLQWHIGNGADLSIAANRKLTRLKGLTCLHAPIASLQQRRRRRILGSFDVEFPDFNVRMLERLWSKIDRCHFYCDKNDWINQKLRNMLLVQNDGDLFAVSESYSTLTDVARFTGNFDLWLEALAECGLDVKQVLAADKKIQRSKLFAVTEDLVHERRTQRGELQRHFDDISNLGGHIPGSNRQTRYASNMTTKSEQQQRKTRQKACNACIKSKRRCDLQHPSCRRCVIKGIACVYSSTRLHDHVSAASPDSSPDSSTGSSSNTTTSIVGGQQHAIPVYNENQQPPLLFHYQDDGLRQTLFQSDHYFLNNSNYITQPMQFFLSPGTWIVADSTASDRDRTHRSVHQLNSSVHQVRCWLKQWVEEGSNMFVHKRLYYAHDNNFGSDGRGRLQMSRCIQDAYTTCAAYFTCTSRNKQMVLGLVEERVATLLEEKCDEEDRDVFGNTNEVFDFSSPSPRLRIMNNSRSEENPAKPRSVLDHLARVQALLIYQIIRLFDGDPRSRMMAESLIPVLSRWCKNMIDSALLSSEYVHSAATISNTASQANIEKRITSDWNAWILAESVRRTWLVAGHMQCFYRLLSYGITVCPGGVMFTTRAGLWQADSAYEWWAKCREKDVLFCPSLESGRYLLRPGVASPEDIDDFGRFVLQIIEGEERVNKWLSVS</sequence>
<accession>B8MMY7</accession>
<dbReference type="Pfam" id="PF00172">
    <property type="entry name" value="Zn_clus"/>
    <property type="match status" value="1"/>
</dbReference>
<dbReference type="eggNOG" id="ENOG502RX11">
    <property type="taxonomic scope" value="Eukaryota"/>
</dbReference>
<gene>
    <name evidence="9" type="ORF">TSTA_101720</name>
</gene>
<organism evidence="9 10">
    <name type="scientific">Talaromyces stipitatus (strain ATCC 10500 / CBS 375.48 / QM 6759 / NRRL 1006)</name>
    <name type="common">Penicillium stipitatum</name>
    <dbReference type="NCBI Taxonomy" id="441959"/>
    <lineage>
        <taxon>Eukaryota</taxon>
        <taxon>Fungi</taxon>
        <taxon>Dikarya</taxon>
        <taxon>Ascomycota</taxon>
        <taxon>Pezizomycotina</taxon>
        <taxon>Eurotiomycetes</taxon>
        <taxon>Eurotiomycetidae</taxon>
        <taxon>Eurotiales</taxon>
        <taxon>Trichocomaceae</taxon>
        <taxon>Talaromyces</taxon>
        <taxon>Talaromyces sect. Talaromyces</taxon>
    </lineage>
</organism>
<dbReference type="CDD" id="cd00067">
    <property type="entry name" value="GAL4"/>
    <property type="match status" value="1"/>
</dbReference>
<dbReference type="InterPro" id="IPR001138">
    <property type="entry name" value="Zn2Cys6_DnaBD"/>
</dbReference>
<reference evidence="10" key="1">
    <citation type="journal article" date="2015" name="Genome Announc.">
        <title>Genome sequence of the AIDS-associated pathogen Penicillium marneffei (ATCC18224) and its near taxonomic relative Talaromyces stipitatus (ATCC10500).</title>
        <authorList>
            <person name="Nierman W.C."/>
            <person name="Fedorova-Abrams N.D."/>
            <person name="Andrianopoulos A."/>
        </authorList>
    </citation>
    <scope>NUCLEOTIDE SEQUENCE [LARGE SCALE GENOMIC DNA]</scope>
    <source>
        <strain evidence="10">ATCC 10500 / CBS 375.48 / QM 6759 / NRRL 1006</strain>
    </source>
</reference>
<keyword evidence="10" id="KW-1185">Reference proteome</keyword>
<dbReference type="AlphaFoldDB" id="B8MMY7"/>
<keyword evidence="5" id="KW-0804">Transcription</keyword>
<dbReference type="GO" id="GO:0003677">
    <property type="term" value="F:DNA binding"/>
    <property type="evidence" value="ECO:0007669"/>
    <property type="project" value="UniProtKB-KW"/>
</dbReference>
<dbReference type="Gene3D" id="4.10.240.10">
    <property type="entry name" value="Zn(2)-C6 fungal-type DNA-binding domain"/>
    <property type="match status" value="1"/>
</dbReference>
<evidence type="ECO:0000256" key="5">
    <source>
        <dbReference type="ARBA" id="ARBA00023163"/>
    </source>
</evidence>
<dbReference type="PROSITE" id="PS50048">
    <property type="entry name" value="ZN2_CY6_FUNGAL_2"/>
    <property type="match status" value="1"/>
</dbReference>
<keyword evidence="3" id="KW-0805">Transcription regulation</keyword>
<dbReference type="RefSeq" id="XP_002486174.1">
    <property type="nucleotide sequence ID" value="XM_002486129.1"/>
</dbReference>
<evidence type="ECO:0000259" key="8">
    <source>
        <dbReference type="PROSITE" id="PS50048"/>
    </source>
</evidence>
<evidence type="ECO:0000313" key="10">
    <source>
        <dbReference type="Proteomes" id="UP000001745"/>
    </source>
</evidence>
<evidence type="ECO:0000256" key="2">
    <source>
        <dbReference type="ARBA" id="ARBA00022833"/>
    </source>
</evidence>
<dbReference type="HOGENOM" id="CLU_024655_0_0_1"/>
<dbReference type="PANTHER" id="PTHR47660">
    <property type="entry name" value="TRANSCRIPTION FACTOR WITH C2H2 AND ZN(2)-CYS(6) DNA BINDING DOMAIN (EUROFUNG)-RELATED-RELATED"/>
    <property type="match status" value="1"/>
</dbReference>
<dbReference type="GeneID" id="8101860"/>
<keyword evidence="2" id="KW-0862">Zinc</keyword>
<evidence type="ECO:0000256" key="6">
    <source>
        <dbReference type="ARBA" id="ARBA00023242"/>
    </source>
</evidence>
<dbReference type="OrthoDB" id="39175at2759"/>
<evidence type="ECO:0000256" key="1">
    <source>
        <dbReference type="ARBA" id="ARBA00022723"/>
    </source>
</evidence>
<feature type="compositionally biased region" description="Low complexity" evidence="7">
    <location>
        <begin position="284"/>
        <end position="305"/>
    </location>
</feature>
<dbReference type="InParanoid" id="B8MMY7"/>
<dbReference type="STRING" id="441959.B8MMY7"/>
<name>B8MMY7_TALSN</name>
<evidence type="ECO:0000256" key="7">
    <source>
        <dbReference type="SAM" id="MobiDB-lite"/>
    </source>
</evidence>
<evidence type="ECO:0000256" key="4">
    <source>
        <dbReference type="ARBA" id="ARBA00023125"/>
    </source>
</evidence>
<dbReference type="SUPFAM" id="SSF57701">
    <property type="entry name" value="Zn2/Cys6 DNA-binding domain"/>
    <property type="match status" value="1"/>
</dbReference>
<evidence type="ECO:0000313" key="9">
    <source>
        <dbReference type="EMBL" id="EED13936.1"/>
    </source>
</evidence>
<keyword evidence="4" id="KW-0238">DNA-binding</keyword>
<protein>
    <recommendedName>
        <fullName evidence="8">Zn(2)-C6 fungal-type domain-containing protein</fullName>
    </recommendedName>
</protein>
<keyword evidence="1" id="KW-0479">Metal-binding</keyword>
<dbReference type="VEuPathDB" id="FungiDB:TSTA_101720"/>
<proteinExistence type="predicted"/>
<evidence type="ECO:0000256" key="3">
    <source>
        <dbReference type="ARBA" id="ARBA00023015"/>
    </source>
</evidence>
<dbReference type="OMA" id="HANETNV"/>
<dbReference type="PhylomeDB" id="B8MMY7"/>
<dbReference type="EMBL" id="EQ962658">
    <property type="protein sequence ID" value="EED13936.1"/>
    <property type="molecule type" value="Genomic_DNA"/>
</dbReference>
<dbReference type="Proteomes" id="UP000001745">
    <property type="component" value="Unassembled WGS sequence"/>
</dbReference>
<dbReference type="SMART" id="SM00066">
    <property type="entry name" value="GAL4"/>
    <property type="match status" value="1"/>
</dbReference>
<dbReference type="InterPro" id="IPR036864">
    <property type="entry name" value="Zn2-C6_fun-type_DNA-bd_sf"/>
</dbReference>
<feature type="domain" description="Zn(2)-C6 fungal-type" evidence="8">
    <location>
        <begin position="244"/>
        <end position="274"/>
    </location>
</feature>
<dbReference type="GO" id="GO:0000981">
    <property type="term" value="F:DNA-binding transcription factor activity, RNA polymerase II-specific"/>
    <property type="evidence" value="ECO:0007669"/>
    <property type="project" value="InterPro"/>
</dbReference>
<keyword evidence="6" id="KW-0539">Nucleus</keyword>
<feature type="region of interest" description="Disordered" evidence="7">
    <location>
        <begin position="283"/>
        <end position="306"/>
    </location>
</feature>